<dbReference type="InterPro" id="IPR003954">
    <property type="entry name" value="RRM_euk-type"/>
</dbReference>
<feature type="domain" description="PABC" evidence="10">
    <location>
        <begin position="509"/>
        <end position="586"/>
    </location>
</feature>
<evidence type="ECO:0000256" key="6">
    <source>
        <dbReference type="PROSITE-ProRule" id="PRU00176"/>
    </source>
</evidence>
<gene>
    <name evidence="11" type="ORF">DIABBA_LOCUS8749</name>
</gene>
<dbReference type="SMART" id="SM00361">
    <property type="entry name" value="RRM_1"/>
    <property type="match status" value="3"/>
</dbReference>
<keyword evidence="4" id="KW-0677">Repeat</keyword>
<evidence type="ECO:0000313" key="12">
    <source>
        <dbReference type="Proteomes" id="UP001153709"/>
    </source>
</evidence>
<dbReference type="GO" id="GO:0005737">
    <property type="term" value="C:cytoplasm"/>
    <property type="evidence" value="ECO:0007669"/>
    <property type="project" value="UniProtKB-SubCell"/>
</dbReference>
<evidence type="ECO:0000256" key="4">
    <source>
        <dbReference type="ARBA" id="ARBA00022737"/>
    </source>
</evidence>
<dbReference type="SMART" id="SM00360">
    <property type="entry name" value="RRM"/>
    <property type="match status" value="4"/>
</dbReference>
<dbReference type="InterPro" id="IPR006515">
    <property type="entry name" value="PABP_1234"/>
</dbReference>
<feature type="compositionally biased region" description="Polar residues" evidence="8">
    <location>
        <begin position="455"/>
        <end position="502"/>
    </location>
</feature>
<keyword evidence="5 6" id="KW-0694">RNA-binding</keyword>
<dbReference type="FunFam" id="3.30.70.330:FF:000234">
    <property type="entry name" value="Polyadenylate-binding protein 5"/>
    <property type="match status" value="1"/>
</dbReference>
<evidence type="ECO:0000256" key="2">
    <source>
        <dbReference type="ARBA" id="ARBA00008557"/>
    </source>
</evidence>
<keyword evidence="3 7" id="KW-0963">Cytoplasm</keyword>
<sequence length="596" mass="67153">MSAFLGVVYPSGSLYVGDLHPDVTEAVLYEKFNTVGPVLSLRICRDERTRQSLGYGYVNYSLTIDAERAMDTMNFDLLKGKPIRIMWCHRDPSLRKSGIGNVFIKNLDRSIDNKAMYDTFSAFGNILSCKVAIDDIGHSKGYGFVHFENEQDAKKAIEKVNGMLLNGKKVYAGKFIPRVEREKELGERAKQFTNIYVKNFGSTMSDDKFFNMFNKFGEITSCVVMRHMDGSSKGFGFVAYRDAKSAHAAIEEYNGKEFDGKVLYLARAQKKVERFNELKKKFEKIRLERYELYQGVNLYIKNLDDSFDDEKLQKEFSSYGTITSAKVMRENGRSKGFGFVCFTSTEEATKAVAEMNGKMIGNKPLYVGLAQRKEERRAYLNSQHLQRAQALRIQNGLTFPTTTPPFLFPTVAQAPRFFNHINSINHIRPNSRWAPVSSNIRPNGTYNLALLNSPHRATSRTSVSARNSANPRPITGQQTTPRPTTKYTNSTNNSISPVQSSIGNGGDPVHPVNCRMLSNASPQEQKQIIGQQLYNIVGKKYPDTAAKITGMLLEIDNSELLHLIENEESLKARVDEAIAVLQAHNVNIKKEIIVED</sequence>
<dbReference type="InterPro" id="IPR002004">
    <property type="entry name" value="PABP_HYD_C"/>
</dbReference>
<dbReference type="InterPro" id="IPR035979">
    <property type="entry name" value="RBD_domain_sf"/>
</dbReference>
<evidence type="ECO:0000256" key="5">
    <source>
        <dbReference type="ARBA" id="ARBA00022884"/>
    </source>
</evidence>
<dbReference type="Pfam" id="PF00076">
    <property type="entry name" value="RRM_1"/>
    <property type="match status" value="4"/>
</dbReference>
<comment type="function">
    <text evidence="7">Binds the poly(A) tail of mRNA.</text>
</comment>
<dbReference type="FunFam" id="3.30.70.330:FF:000091">
    <property type="entry name" value="Polyadenylate-binding protein"/>
    <property type="match status" value="1"/>
</dbReference>
<comment type="subcellular location">
    <subcellularLocation>
        <location evidence="1 7">Cytoplasm</location>
    </subcellularLocation>
</comment>
<evidence type="ECO:0000313" key="11">
    <source>
        <dbReference type="EMBL" id="CAG9835568.1"/>
    </source>
</evidence>
<evidence type="ECO:0000256" key="7">
    <source>
        <dbReference type="RuleBase" id="RU362004"/>
    </source>
</evidence>
<accession>A0A9N9XC07</accession>
<feature type="domain" description="RRM" evidence="9">
    <location>
        <begin position="100"/>
        <end position="170"/>
    </location>
</feature>
<feature type="domain" description="RRM" evidence="9">
    <location>
        <begin position="193"/>
        <end position="270"/>
    </location>
</feature>
<evidence type="ECO:0000259" key="10">
    <source>
        <dbReference type="PROSITE" id="PS51309"/>
    </source>
</evidence>
<dbReference type="EMBL" id="OU898281">
    <property type="protein sequence ID" value="CAG9835568.1"/>
    <property type="molecule type" value="Genomic_DNA"/>
</dbReference>
<dbReference type="Gene3D" id="3.30.70.330">
    <property type="match status" value="4"/>
</dbReference>
<dbReference type="OrthoDB" id="19742at2759"/>
<name>A0A9N9XC07_DIABA</name>
<reference evidence="11" key="1">
    <citation type="submission" date="2022-01" db="EMBL/GenBank/DDBJ databases">
        <authorList>
            <person name="King R."/>
        </authorList>
    </citation>
    <scope>NUCLEOTIDE SEQUENCE</scope>
</reference>
<dbReference type="InterPro" id="IPR036053">
    <property type="entry name" value="PABP-dom"/>
</dbReference>
<comment type="similarity">
    <text evidence="2 7">Belongs to the polyadenylate-binding protein type-1 family.</text>
</comment>
<dbReference type="Pfam" id="PF00658">
    <property type="entry name" value="MLLE"/>
    <property type="match status" value="1"/>
</dbReference>
<dbReference type="PROSITE" id="PS51309">
    <property type="entry name" value="PABC"/>
    <property type="match status" value="1"/>
</dbReference>
<dbReference type="CDD" id="cd12381">
    <property type="entry name" value="RRM4_I_PABPs"/>
    <property type="match status" value="1"/>
</dbReference>
<proteinExistence type="inferred from homology"/>
<evidence type="ECO:0000256" key="1">
    <source>
        <dbReference type="ARBA" id="ARBA00004496"/>
    </source>
</evidence>
<dbReference type="AlphaFoldDB" id="A0A9N9XC07"/>
<organism evidence="11 12">
    <name type="scientific">Diabrotica balteata</name>
    <name type="common">Banded cucumber beetle</name>
    <dbReference type="NCBI Taxonomy" id="107213"/>
    <lineage>
        <taxon>Eukaryota</taxon>
        <taxon>Metazoa</taxon>
        <taxon>Ecdysozoa</taxon>
        <taxon>Arthropoda</taxon>
        <taxon>Hexapoda</taxon>
        <taxon>Insecta</taxon>
        <taxon>Pterygota</taxon>
        <taxon>Neoptera</taxon>
        <taxon>Endopterygota</taxon>
        <taxon>Coleoptera</taxon>
        <taxon>Polyphaga</taxon>
        <taxon>Cucujiformia</taxon>
        <taxon>Chrysomeloidea</taxon>
        <taxon>Chrysomelidae</taxon>
        <taxon>Galerucinae</taxon>
        <taxon>Diabroticina</taxon>
        <taxon>Diabroticites</taxon>
        <taxon>Diabrotica</taxon>
    </lineage>
</organism>
<protein>
    <recommendedName>
        <fullName evidence="7">Polyadenylate-binding protein</fullName>
        <shortName evidence="7">PABP</shortName>
    </recommendedName>
</protein>
<dbReference type="SMART" id="SM00517">
    <property type="entry name" value="PolyA"/>
    <property type="match status" value="1"/>
</dbReference>
<keyword evidence="12" id="KW-1185">Reference proteome</keyword>
<evidence type="ECO:0000256" key="8">
    <source>
        <dbReference type="SAM" id="MobiDB-lite"/>
    </source>
</evidence>
<dbReference type="Proteomes" id="UP001153709">
    <property type="component" value="Chromosome 6"/>
</dbReference>
<dbReference type="NCBIfam" id="TIGR01628">
    <property type="entry name" value="PABP-1234"/>
    <property type="match status" value="1"/>
</dbReference>
<evidence type="ECO:0000256" key="3">
    <source>
        <dbReference type="ARBA" id="ARBA00022490"/>
    </source>
</evidence>
<dbReference type="Gene3D" id="1.10.1900.10">
    <property type="entry name" value="c-terminal domain of poly(a) binding protein"/>
    <property type="match status" value="1"/>
</dbReference>
<dbReference type="FunFam" id="3.30.70.330:FF:000003">
    <property type="entry name" value="Polyadenylate-binding protein"/>
    <property type="match status" value="1"/>
</dbReference>
<dbReference type="InterPro" id="IPR034364">
    <property type="entry name" value="PABP_RRM1"/>
</dbReference>
<dbReference type="InterPro" id="IPR000504">
    <property type="entry name" value="RRM_dom"/>
</dbReference>
<feature type="domain" description="RRM" evidence="9">
    <location>
        <begin position="12"/>
        <end position="90"/>
    </location>
</feature>
<dbReference type="InterPro" id="IPR012677">
    <property type="entry name" value="Nucleotide-bd_a/b_plait_sf"/>
</dbReference>
<dbReference type="PROSITE" id="PS50102">
    <property type="entry name" value="RRM"/>
    <property type="match status" value="4"/>
</dbReference>
<dbReference type="GO" id="GO:0003723">
    <property type="term" value="F:RNA binding"/>
    <property type="evidence" value="ECO:0007669"/>
    <property type="project" value="UniProtKB-UniRule"/>
</dbReference>
<dbReference type="CDD" id="cd12378">
    <property type="entry name" value="RRM1_I_PABPs"/>
    <property type="match status" value="1"/>
</dbReference>
<evidence type="ECO:0000259" key="9">
    <source>
        <dbReference type="PROSITE" id="PS50102"/>
    </source>
</evidence>
<feature type="region of interest" description="Disordered" evidence="8">
    <location>
        <begin position="452"/>
        <end position="510"/>
    </location>
</feature>
<feature type="domain" description="RRM" evidence="9">
    <location>
        <begin position="296"/>
        <end position="372"/>
    </location>
</feature>
<dbReference type="PANTHER" id="PTHR24012">
    <property type="entry name" value="RNA BINDING PROTEIN"/>
    <property type="match status" value="1"/>
</dbReference>
<dbReference type="InterPro" id="IPR045305">
    <property type="entry name" value="RRM2_I_PABPs"/>
</dbReference>
<dbReference type="CDD" id="cd12379">
    <property type="entry name" value="RRM2_I_PABPs"/>
    <property type="match status" value="1"/>
</dbReference>
<dbReference type="SUPFAM" id="SSF63570">
    <property type="entry name" value="PABC (PABP) domain"/>
    <property type="match status" value="1"/>
</dbReference>
<dbReference type="SUPFAM" id="SSF54928">
    <property type="entry name" value="RNA-binding domain, RBD"/>
    <property type="match status" value="2"/>
</dbReference>
<dbReference type="CDD" id="cd12380">
    <property type="entry name" value="RRM3_I_PABPs"/>
    <property type="match status" value="1"/>
</dbReference>